<keyword evidence="13" id="KW-1185">Reference proteome</keyword>
<dbReference type="Proteomes" id="UP000549394">
    <property type="component" value="Unassembled WGS sequence"/>
</dbReference>
<dbReference type="InterPro" id="IPR039980">
    <property type="entry name" value="MADD"/>
</dbReference>
<evidence type="ECO:0000256" key="6">
    <source>
        <dbReference type="ARBA" id="ARBA00022490"/>
    </source>
</evidence>
<dbReference type="GO" id="GO:0006915">
    <property type="term" value="P:apoptotic process"/>
    <property type="evidence" value="ECO:0007669"/>
    <property type="project" value="UniProtKB-KW"/>
</dbReference>
<dbReference type="InterPro" id="IPR057469">
    <property type="entry name" value="PH_MADD"/>
</dbReference>
<dbReference type="GO" id="GO:0005829">
    <property type="term" value="C:cytosol"/>
    <property type="evidence" value="ECO:0007669"/>
    <property type="project" value="TreeGrafter"/>
</dbReference>
<feature type="region of interest" description="Disordered" evidence="10">
    <location>
        <begin position="1010"/>
        <end position="1051"/>
    </location>
</feature>
<dbReference type="FunFam" id="3.40.50.11500:FF:000002">
    <property type="entry name" value="MAP kinase-activating death domain protein-like Protein"/>
    <property type="match status" value="1"/>
</dbReference>
<keyword evidence="6" id="KW-0963">Cytoplasm</keyword>
<feature type="region of interest" description="Disordered" evidence="10">
    <location>
        <begin position="602"/>
        <end position="630"/>
    </location>
</feature>
<feature type="compositionally biased region" description="Polar residues" evidence="10">
    <location>
        <begin position="797"/>
        <end position="818"/>
    </location>
</feature>
<feature type="compositionally biased region" description="Polar residues" evidence="10">
    <location>
        <begin position="1012"/>
        <end position="1039"/>
    </location>
</feature>
<accession>A0A7I8VZT0</accession>
<feature type="region of interest" description="Disordered" evidence="10">
    <location>
        <begin position="663"/>
        <end position="818"/>
    </location>
</feature>
<dbReference type="EMBL" id="CAJFCJ010000013">
    <property type="protein sequence ID" value="CAD5121110.1"/>
    <property type="molecule type" value="Genomic_DNA"/>
</dbReference>
<dbReference type="Gene3D" id="3.40.50.11500">
    <property type="match status" value="1"/>
</dbReference>
<dbReference type="SMART" id="SM00799">
    <property type="entry name" value="DENN"/>
    <property type="match status" value="1"/>
</dbReference>
<feature type="compositionally biased region" description="Acidic residues" evidence="10">
    <location>
        <begin position="610"/>
        <end position="621"/>
    </location>
</feature>
<dbReference type="Pfam" id="PF03456">
    <property type="entry name" value="uDENN"/>
    <property type="match status" value="1"/>
</dbReference>
<protein>
    <recommendedName>
        <fullName evidence="4">MAP kinase-activating death domain protein</fullName>
    </recommendedName>
</protein>
<keyword evidence="7" id="KW-0344">Guanine-nucleotide releasing factor</keyword>
<keyword evidence="8" id="KW-0053">Apoptosis</keyword>
<comment type="subcellular location">
    <subcellularLocation>
        <location evidence="1">Cell membrane</location>
    </subcellularLocation>
    <subcellularLocation>
        <location evidence="2">Cytoplasm</location>
    </subcellularLocation>
</comment>
<evidence type="ECO:0000256" key="1">
    <source>
        <dbReference type="ARBA" id="ARBA00004236"/>
    </source>
</evidence>
<evidence type="ECO:0000256" key="7">
    <source>
        <dbReference type="ARBA" id="ARBA00022658"/>
    </source>
</evidence>
<dbReference type="Pfam" id="PF23629">
    <property type="entry name" value="Death_MADD"/>
    <property type="match status" value="1"/>
</dbReference>
<dbReference type="Pfam" id="PF02141">
    <property type="entry name" value="DENN"/>
    <property type="match status" value="1"/>
</dbReference>
<dbReference type="GO" id="GO:0005886">
    <property type="term" value="C:plasma membrane"/>
    <property type="evidence" value="ECO:0007669"/>
    <property type="project" value="UniProtKB-SubCell"/>
</dbReference>
<keyword evidence="5" id="KW-1003">Cell membrane</keyword>
<dbReference type="GO" id="GO:0032483">
    <property type="term" value="P:regulation of Rab protein signal transduction"/>
    <property type="evidence" value="ECO:0007669"/>
    <property type="project" value="TreeGrafter"/>
</dbReference>
<evidence type="ECO:0000313" key="13">
    <source>
        <dbReference type="Proteomes" id="UP000549394"/>
    </source>
</evidence>
<gene>
    <name evidence="12" type="ORF">DGYR_LOCUS9103</name>
</gene>
<evidence type="ECO:0000313" key="12">
    <source>
        <dbReference type="EMBL" id="CAD5121110.1"/>
    </source>
</evidence>
<dbReference type="InterPro" id="IPR056574">
    <property type="entry name" value="Death_MADD"/>
</dbReference>
<dbReference type="Gene3D" id="3.30.450.200">
    <property type="match status" value="1"/>
</dbReference>
<dbReference type="GO" id="GO:0042981">
    <property type="term" value="P:regulation of apoptotic process"/>
    <property type="evidence" value="ECO:0007669"/>
    <property type="project" value="TreeGrafter"/>
</dbReference>
<dbReference type="PROSITE" id="PS50211">
    <property type="entry name" value="DENN"/>
    <property type="match status" value="1"/>
</dbReference>
<feature type="compositionally biased region" description="Basic and acidic residues" evidence="10">
    <location>
        <begin position="785"/>
        <end position="796"/>
    </location>
</feature>
<comment type="similarity">
    <text evidence="3">Belongs to the MADD family.</text>
</comment>
<keyword evidence="9" id="KW-0472">Membrane</keyword>
<sequence>MTEKKNLCPRLLDYVVIVGSRHPSRNNNVAQTPELLRRYPVEDHKDFSLPPDVVFFCQPEGCISVSAKKTALQSSTSFVFTLTEKDSGVERYGMCLNFYRPYERRAPVSDHYKFDRHAPSLSDCSSSLSLPSQEEERPRSPKSPHTQRRKKTASKIRNNTLTSLCIISHHPFFKTFRQCLNVFRETVKACNERSGPKRAGGSKCIYRDTVWSVLTGQSTENMPSLVMREVQEIEKWIFRLLSAPVPVPGKTRVEVEVLPSDIYSPFLFALPERNRFSLVDFPLHLPLELLGVDTCLKVLTCIMLEHKVILQSRDYNALTMSVMAFVSMLYPLEYMFPKIPLLPTCMSSAEQLLLAPTPFIIGIPATFLKYKKNFRLPDDVWLIDLDSNSITKPKNAEDLPTIPEPEASTLKNHLKQLQTKSDYNKNALASMSMNPQPIKNLDALAQNPDLWQARRESMTTTSTGFNPLIYGNDIDSVDVATRVAMVRFFNSQNILGNLSEHTRTLRLYPRPVVAFQMASFCKSRPIQSQFTSKLARTQAVEYFAEWLLRPSNDAFARVQTWTVDPKQIGDKPKWYSQQLQLIAFPLFDEETSTLGAAVRSLREQATSDDVPTDESGSDSEEGAASTSSSYSSLSDFVIDIQNSEINGETPEIYHESQVLTVDESRVFSPPSKLHVPEAPTSGPDEDSDSTDGSSSPTYSTNVRPQFPLADVPPHPDEKTKTSSQKCEGEYFRYDSGNLAARGMQQLKSSGKPESPTPQTPTSGSPGRPQRPPPPNLKSRSLSRSDSQKSQKGENIQEKQATLSSPSTKARTESQSSVFSTISNQLDDVTESASSKLSEIFGNSKPALSTKSPKPYAPLGSKKSLEKSSLSKAVAKRMEPQTVKQATIENKAVTNNESQQFLKDVVSDVLVGQGVGFFRASKVKKLMEDENYRNLVLGRLKASNERKLTDEDRYVEDVCISKKVFKDMLTLMKIIIGGLEHSFQNNNGLGGMSSAFALLEIIHTHYWEKDNGSNKSESSNPSLTNSPFGSRESLSSMVTDSSHDPVGTVGNANVTTDEQSMVEPNANIVATNIVITDTAGLERTSGEQGDYLRELVKNKELMRGKKSDLAKLSSMDSEISDASTLVSTSSDFTGEDGRRNLKLGQHSSFRSYVSDTELESTVTGSTSKSRRSLTLLSNAKTPMSGGYRYTDGNLLTFSLPSPENKRTYLFEPTVARERSWLWDKLQFWEDSFLDAVAQERDIIGMDQGIGEMIERYESLKDVERKRVEHDEDKLLTTMLYNMIAFMVMMRVSKNEIKRKVRRLLGKCHIGLQYSAQINKLLDEIHKLNANDIDLKPVGSRMMYKLSFNVHKGQDNSGEMLFMEVCDDCVILRSVNGTIRDRWWYERLVNMTCCSQTKVICFWREKNGKSEPTTFYTKKCKELYECIKDAMDKARPKPFDISSKSPGGTFPVQDVKTGQGGILKVCKDGINLLLHSSKDLVSQKMYIVLLLNL</sequence>
<dbReference type="PANTHER" id="PTHR13008:SF7">
    <property type="entry name" value="MAP KINASE-ACTIVATING DEATH DOMAIN PROTEIN"/>
    <property type="match status" value="1"/>
</dbReference>
<evidence type="ECO:0000256" key="10">
    <source>
        <dbReference type="SAM" id="MobiDB-lite"/>
    </source>
</evidence>
<comment type="caution">
    <text evidence="12">The sequence shown here is derived from an EMBL/GenBank/DDBJ whole genome shotgun (WGS) entry which is preliminary data.</text>
</comment>
<evidence type="ECO:0000256" key="3">
    <source>
        <dbReference type="ARBA" id="ARBA00005978"/>
    </source>
</evidence>
<evidence type="ECO:0000256" key="5">
    <source>
        <dbReference type="ARBA" id="ARBA00022475"/>
    </source>
</evidence>
<feature type="compositionally biased region" description="Basic residues" evidence="10">
    <location>
        <begin position="140"/>
        <end position="154"/>
    </location>
</feature>
<evidence type="ECO:0000256" key="4">
    <source>
        <dbReference type="ARBA" id="ARBA00017868"/>
    </source>
</evidence>
<dbReference type="InterPro" id="IPR037516">
    <property type="entry name" value="Tripartite_DENN"/>
</dbReference>
<feature type="region of interest" description="Disordered" evidence="10">
    <location>
        <begin position="118"/>
        <end position="154"/>
    </location>
</feature>
<feature type="region of interest" description="Disordered" evidence="10">
    <location>
        <begin position="842"/>
        <end position="877"/>
    </location>
</feature>
<feature type="compositionally biased region" description="Basic and acidic residues" evidence="10">
    <location>
        <begin position="713"/>
        <end position="732"/>
    </location>
</feature>
<dbReference type="GO" id="GO:0005085">
    <property type="term" value="F:guanyl-nucleotide exchange factor activity"/>
    <property type="evidence" value="ECO:0007669"/>
    <property type="project" value="UniProtKB-KW"/>
</dbReference>
<proteinExistence type="inferred from homology"/>
<feature type="compositionally biased region" description="Low complexity" evidence="10">
    <location>
        <begin position="690"/>
        <end position="700"/>
    </location>
</feature>
<evidence type="ECO:0000256" key="9">
    <source>
        <dbReference type="ARBA" id="ARBA00023136"/>
    </source>
</evidence>
<dbReference type="InterPro" id="IPR005112">
    <property type="entry name" value="dDENN_dom"/>
</dbReference>
<evidence type="ECO:0000259" key="11">
    <source>
        <dbReference type="PROSITE" id="PS50211"/>
    </source>
</evidence>
<dbReference type="InterPro" id="IPR001194">
    <property type="entry name" value="cDENN_dom"/>
</dbReference>
<dbReference type="PANTHER" id="PTHR13008">
    <property type="entry name" value="MAP-KINASE ACTIVATING DEATH DOMAIN PROTEIN MADD /DENN/AEX-3 C.ELEGANS"/>
    <property type="match status" value="1"/>
</dbReference>
<dbReference type="SMART" id="SM00800">
    <property type="entry name" value="uDENN"/>
    <property type="match status" value="1"/>
</dbReference>
<organism evidence="12 13">
    <name type="scientific">Dimorphilus gyrociliatus</name>
    <dbReference type="NCBI Taxonomy" id="2664684"/>
    <lineage>
        <taxon>Eukaryota</taxon>
        <taxon>Metazoa</taxon>
        <taxon>Spiralia</taxon>
        <taxon>Lophotrochozoa</taxon>
        <taxon>Annelida</taxon>
        <taxon>Polychaeta</taxon>
        <taxon>Polychaeta incertae sedis</taxon>
        <taxon>Dinophilidae</taxon>
        <taxon>Dimorphilus</taxon>
    </lineage>
</organism>
<evidence type="ECO:0000256" key="8">
    <source>
        <dbReference type="ARBA" id="ARBA00022703"/>
    </source>
</evidence>
<dbReference type="OrthoDB" id="6282239at2759"/>
<name>A0A7I8VZT0_9ANNE</name>
<feature type="domain" description="UDENN" evidence="11">
    <location>
        <begin position="14"/>
        <end position="557"/>
    </location>
</feature>
<dbReference type="InterPro" id="IPR043153">
    <property type="entry name" value="DENN_C"/>
</dbReference>
<dbReference type="SMART" id="SM00801">
    <property type="entry name" value="dDENN"/>
    <property type="match status" value="1"/>
</dbReference>
<feature type="compositionally biased region" description="Low complexity" evidence="10">
    <location>
        <begin position="119"/>
        <end position="132"/>
    </location>
</feature>
<dbReference type="Pfam" id="PF25328">
    <property type="entry name" value="PH_MADD"/>
    <property type="match status" value="1"/>
</dbReference>
<evidence type="ECO:0000256" key="2">
    <source>
        <dbReference type="ARBA" id="ARBA00004496"/>
    </source>
</evidence>
<dbReference type="InterPro" id="IPR005113">
    <property type="entry name" value="uDENN_dom"/>
</dbReference>
<reference evidence="12 13" key="1">
    <citation type="submission" date="2020-08" db="EMBL/GenBank/DDBJ databases">
        <authorList>
            <person name="Hejnol A."/>
        </authorList>
    </citation>
    <scope>NUCLEOTIDE SEQUENCE [LARGE SCALE GENOMIC DNA]</scope>
</reference>